<feature type="transmembrane region" description="Helical" evidence="1">
    <location>
        <begin position="88"/>
        <end position="118"/>
    </location>
</feature>
<keyword evidence="3" id="KW-0482">Metalloprotease</keyword>
<feature type="transmembrane region" description="Helical" evidence="1">
    <location>
        <begin position="12"/>
        <end position="32"/>
    </location>
</feature>
<dbReference type="Proteomes" id="UP000305524">
    <property type="component" value="Unassembled WGS sequence"/>
</dbReference>
<keyword evidence="1" id="KW-0472">Membrane</keyword>
<comment type="caution">
    <text evidence="3">The sequence shown here is derived from an EMBL/GenBank/DDBJ whole genome shotgun (WGS) entry which is preliminary data.</text>
</comment>
<dbReference type="GO" id="GO:0004175">
    <property type="term" value="F:endopeptidase activity"/>
    <property type="evidence" value="ECO:0007669"/>
    <property type="project" value="UniProtKB-ARBA"/>
</dbReference>
<evidence type="ECO:0000259" key="2">
    <source>
        <dbReference type="Pfam" id="PF02517"/>
    </source>
</evidence>
<keyword evidence="1" id="KW-0812">Transmembrane</keyword>
<feature type="transmembrane region" description="Helical" evidence="1">
    <location>
        <begin position="52"/>
        <end position="76"/>
    </location>
</feature>
<keyword evidence="1" id="KW-1133">Transmembrane helix</keyword>
<dbReference type="InterPro" id="IPR003675">
    <property type="entry name" value="Rce1/LyrA-like_dom"/>
</dbReference>
<dbReference type="RefSeq" id="WP_137059134.1">
    <property type="nucleotide sequence ID" value="NZ_SZOD01000925.1"/>
</dbReference>
<evidence type="ECO:0000313" key="4">
    <source>
        <dbReference type="Proteomes" id="UP000305524"/>
    </source>
</evidence>
<evidence type="ECO:0000313" key="3">
    <source>
        <dbReference type="EMBL" id="TKI80362.1"/>
    </source>
</evidence>
<dbReference type="GO" id="GO:0080120">
    <property type="term" value="P:CAAX-box protein maturation"/>
    <property type="evidence" value="ECO:0007669"/>
    <property type="project" value="UniProtKB-ARBA"/>
</dbReference>
<keyword evidence="3" id="KW-0378">Hydrolase</keyword>
<feature type="transmembrane region" description="Helical" evidence="1">
    <location>
        <begin position="138"/>
        <end position="157"/>
    </location>
</feature>
<reference evidence="3 4" key="1">
    <citation type="journal article" date="2019" name="Environ. Microbiol.">
        <title>An active ?-lactamase is a part of an orchestrated cell wall stress resistance network of Bacillus subtilis and related rhizosphere species.</title>
        <authorList>
            <person name="Bucher T."/>
            <person name="Keren-Paz A."/>
            <person name="Hausser J."/>
            <person name="Olender T."/>
            <person name="Cytryn E."/>
            <person name="Kolodkin-Gal I."/>
        </authorList>
    </citation>
    <scope>NUCLEOTIDE SEQUENCE [LARGE SCALE GENOMIC DNA]</scope>
    <source>
        <strain evidence="3 4">I186</strain>
    </source>
</reference>
<evidence type="ECO:0000256" key="1">
    <source>
        <dbReference type="SAM" id="Phobius"/>
    </source>
</evidence>
<protein>
    <submittedName>
        <fullName evidence="3">CPBP family intramembrane metalloprotease</fullName>
    </submittedName>
</protein>
<dbReference type="Pfam" id="PF02517">
    <property type="entry name" value="Rce1-like"/>
    <property type="match status" value="1"/>
</dbReference>
<keyword evidence="3" id="KW-0645">Protease</keyword>
<gene>
    <name evidence="3" type="ORF">FC701_28550</name>
</gene>
<proteinExistence type="predicted"/>
<dbReference type="EMBL" id="SZOD01000925">
    <property type="protein sequence ID" value="TKI80362.1"/>
    <property type="molecule type" value="Genomic_DNA"/>
</dbReference>
<accession>A0A4U3A012</accession>
<feature type="domain" description="CAAX prenyl protease 2/Lysostaphin resistance protein A-like" evidence="2">
    <location>
        <begin position="52"/>
        <end position="151"/>
    </location>
</feature>
<dbReference type="GO" id="GO:0006508">
    <property type="term" value="P:proteolysis"/>
    <property type="evidence" value="ECO:0007669"/>
    <property type="project" value="UniProtKB-KW"/>
</dbReference>
<sequence length="163" mass="18917">MFRNIHNFLSNLNKIPFILLMTIISFLITIPLNLFLPPSQANPSINESIIEHILLVLIIAPFLETLLFQKVLFFILQLSSFISERNILTILIASMIFGLTHQFDITYIAAATLMGIVFNYSYSIYQEKNYNDPKSMSAFWIVFWIHELHNTIAFLIIEFGQKL</sequence>
<name>A0A4U3A012_BACMY</name>
<dbReference type="GO" id="GO:0008237">
    <property type="term" value="F:metallopeptidase activity"/>
    <property type="evidence" value="ECO:0007669"/>
    <property type="project" value="UniProtKB-KW"/>
</dbReference>
<organism evidence="3 4">
    <name type="scientific">Bacillus mycoides</name>
    <dbReference type="NCBI Taxonomy" id="1405"/>
    <lineage>
        <taxon>Bacteria</taxon>
        <taxon>Bacillati</taxon>
        <taxon>Bacillota</taxon>
        <taxon>Bacilli</taxon>
        <taxon>Bacillales</taxon>
        <taxon>Bacillaceae</taxon>
        <taxon>Bacillus</taxon>
        <taxon>Bacillus cereus group</taxon>
    </lineage>
</organism>
<dbReference type="AlphaFoldDB" id="A0A4U3A012"/>